<keyword evidence="2" id="KW-1185">Reference proteome</keyword>
<dbReference type="AlphaFoldDB" id="A0A6A5T7N9"/>
<proteinExistence type="predicted"/>
<organism evidence="1 2">
    <name type="scientific">Byssothecium circinans</name>
    <dbReference type="NCBI Taxonomy" id="147558"/>
    <lineage>
        <taxon>Eukaryota</taxon>
        <taxon>Fungi</taxon>
        <taxon>Dikarya</taxon>
        <taxon>Ascomycota</taxon>
        <taxon>Pezizomycotina</taxon>
        <taxon>Dothideomycetes</taxon>
        <taxon>Pleosporomycetidae</taxon>
        <taxon>Pleosporales</taxon>
        <taxon>Massarineae</taxon>
        <taxon>Massarinaceae</taxon>
        <taxon>Byssothecium</taxon>
    </lineage>
</organism>
<protein>
    <submittedName>
        <fullName evidence="1">Uncharacterized protein</fullName>
    </submittedName>
</protein>
<name>A0A6A5T7N9_9PLEO</name>
<sequence length="127" mass="14245">MYDDLAEDIPHRAAVFAHGKLSESLEPGKVPKQPSRKMLIMWLFHGFAERLVAMDEEGASRVIDSLKSYLQNCDSKNNAMRKPHSCLAYHPFQVKRTCPPCRHVSHPACPHLPTTARREPGSQGRGA</sequence>
<evidence type="ECO:0000313" key="1">
    <source>
        <dbReference type="EMBL" id="KAF1948154.1"/>
    </source>
</evidence>
<evidence type="ECO:0000313" key="2">
    <source>
        <dbReference type="Proteomes" id="UP000800035"/>
    </source>
</evidence>
<reference evidence="1" key="1">
    <citation type="journal article" date="2020" name="Stud. Mycol.">
        <title>101 Dothideomycetes genomes: a test case for predicting lifestyles and emergence of pathogens.</title>
        <authorList>
            <person name="Haridas S."/>
            <person name="Albert R."/>
            <person name="Binder M."/>
            <person name="Bloem J."/>
            <person name="Labutti K."/>
            <person name="Salamov A."/>
            <person name="Andreopoulos B."/>
            <person name="Baker S."/>
            <person name="Barry K."/>
            <person name="Bills G."/>
            <person name="Bluhm B."/>
            <person name="Cannon C."/>
            <person name="Castanera R."/>
            <person name="Culley D."/>
            <person name="Daum C."/>
            <person name="Ezra D."/>
            <person name="Gonzalez J."/>
            <person name="Henrissat B."/>
            <person name="Kuo A."/>
            <person name="Liang C."/>
            <person name="Lipzen A."/>
            <person name="Lutzoni F."/>
            <person name="Magnuson J."/>
            <person name="Mondo S."/>
            <person name="Nolan M."/>
            <person name="Ohm R."/>
            <person name="Pangilinan J."/>
            <person name="Park H.-J."/>
            <person name="Ramirez L."/>
            <person name="Alfaro M."/>
            <person name="Sun H."/>
            <person name="Tritt A."/>
            <person name="Yoshinaga Y."/>
            <person name="Zwiers L.-H."/>
            <person name="Turgeon B."/>
            <person name="Goodwin S."/>
            <person name="Spatafora J."/>
            <person name="Crous P."/>
            <person name="Grigoriev I."/>
        </authorList>
    </citation>
    <scope>NUCLEOTIDE SEQUENCE</scope>
    <source>
        <strain evidence="1">CBS 675.92</strain>
    </source>
</reference>
<gene>
    <name evidence="1" type="ORF">CC80DRAFT_329934</name>
</gene>
<dbReference type="OrthoDB" id="6921389at2759"/>
<dbReference type="Proteomes" id="UP000800035">
    <property type="component" value="Unassembled WGS sequence"/>
</dbReference>
<accession>A0A6A5T7N9</accession>
<dbReference type="EMBL" id="ML977074">
    <property type="protein sequence ID" value="KAF1948154.1"/>
    <property type="molecule type" value="Genomic_DNA"/>
</dbReference>